<feature type="transmembrane region" description="Helical" evidence="1">
    <location>
        <begin position="235"/>
        <end position="255"/>
    </location>
</feature>
<name>A0A8J3SCM2_9ACTN</name>
<evidence type="ECO:0000313" key="3">
    <source>
        <dbReference type="Proteomes" id="UP000619788"/>
    </source>
</evidence>
<dbReference type="EMBL" id="BOOJ01000012">
    <property type="protein sequence ID" value="GIH90735.1"/>
    <property type="molecule type" value="Genomic_DNA"/>
</dbReference>
<feature type="transmembrane region" description="Helical" evidence="1">
    <location>
        <begin position="298"/>
        <end position="315"/>
    </location>
</feature>
<reference evidence="2 3" key="1">
    <citation type="submission" date="2021-01" db="EMBL/GenBank/DDBJ databases">
        <title>Whole genome shotgun sequence of Planobispora siamensis NBRC 107568.</title>
        <authorList>
            <person name="Komaki H."/>
            <person name="Tamura T."/>
        </authorList>
    </citation>
    <scope>NUCLEOTIDE SEQUENCE [LARGE SCALE GENOMIC DNA]</scope>
    <source>
        <strain evidence="2 3">NBRC 107568</strain>
    </source>
</reference>
<evidence type="ECO:0000313" key="2">
    <source>
        <dbReference type="EMBL" id="GIH90735.1"/>
    </source>
</evidence>
<protein>
    <submittedName>
        <fullName evidence="2">Uncharacterized protein</fullName>
    </submittedName>
</protein>
<proteinExistence type="predicted"/>
<feature type="transmembrane region" description="Helical" evidence="1">
    <location>
        <begin position="49"/>
        <end position="73"/>
    </location>
</feature>
<dbReference type="Proteomes" id="UP000619788">
    <property type="component" value="Unassembled WGS sequence"/>
</dbReference>
<keyword evidence="3" id="KW-1185">Reference proteome</keyword>
<feature type="transmembrane region" description="Helical" evidence="1">
    <location>
        <begin position="85"/>
        <end position="107"/>
    </location>
</feature>
<keyword evidence="1" id="KW-1133">Transmembrane helix</keyword>
<dbReference type="AlphaFoldDB" id="A0A8J3SCM2"/>
<comment type="caution">
    <text evidence="2">The sequence shown here is derived from an EMBL/GenBank/DDBJ whole genome shotgun (WGS) entry which is preliminary data.</text>
</comment>
<evidence type="ECO:0000256" key="1">
    <source>
        <dbReference type="SAM" id="Phobius"/>
    </source>
</evidence>
<feature type="transmembrane region" description="Helical" evidence="1">
    <location>
        <begin position="200"/>
        <end position="226"/>
    </location>
</feature>
<feature type="transmembrane region" description="Helical" evidence="1">
    <location>
        <begin position="119"/>
        <end position="140"/>
    </location>
</feature>
<sequence length="325" mass="33575">MSDRSARFWWIAAILLAALPYTLIGSGVPHFGICSLRGAEVPGMGSVGAAAIPFLAFLASAALLPPLLAGLALAARRAGPRGHRIVIRTGAGAAFAAAVAYGFSPALTFPYCPAEPLDAWAVMPLYGAIGGCVLLAGLVGGPDAWDGVPGEPAGARLRRHALPAAAVAVTALPSAVNLATDRATWIGEPSSWLYAALLDWTGAVPWAVADRLVGLGLMVVVVALAVTGGRRIRRVAVSVLAVVAVIGVLLTEPLLSPVTPSPEPSHSPEEIARVQEDFYMGFLEGGIRLMPPEGVSPGWFSLAYGVAAILVLLHARRVRGREAAR</sequence>
<keyword evidence="1" id="KW-0812">Transmembrane</keyword>
<dbReference type="RefSeq" id="WP_204063064.1">
    <property type="nucleotide sequence ID" value="NZ_BOOJ01000012.1"/>
</dbReference>
<accession>A0A8J3SCM2</accession>
<keyword evidence="1" id="KW-0472">Membrane</keyword>
<gene>
    <name evidence="2" type="ORF">Psi01_13650</name>
</gene>
<organism evidence="2 3">
    <name type="scientific">Planobispora siamensis</name>
    <dbReference type="NCBI Taxonomy" id="936338"/>
    <lineage>
        <taxon>Bacteria</taxon>
        <taxon>Bacillati</taxon>
        <taxon>Actinomycetota</taxon>
        <taxon>Actinomycetes</taxon>
        <taxon>Streptosporangiales</taxon>
        <taxon>Streptosporangiaceae</taxon>
        <taxon>Planobispora</taxon>
    </lineage>
</organism>
<feature type="transmembrane region" description="Helical" evidence="1">
    <location>
        <begin position="161"/>
        <end position="180"/>
    </location>
</feature>